<name>A0A1F2PA41_9EURY</name>
<keyword evidence="7" id="KW-1185">Reference proteome</keyword>
<organism evidence="6 7">
    <name type="scientific">Candidatus Syntropharchaeum caldarium</name>
    <dbReference type="NCBI Taxonomy" id="1838285"/>
    <lineage>
        <taxon>Archaea</taxon>
        <taxon>Methanobacteriati</taxon>
        <taxon>Methanobacteriota</taxon>
        <taxon>Stenosarchaea group</taxon>
        <taxon>Methanomicrobia</taxon>
        <taxon>Methanosarcinales</taxon>
        <taxon>ANME-2 cluster</taxon>
        <taxon>Candidatus Syntropharchaeum</taxon>
    </lineage>
</organism>
<dbReference type="EMBL" id="LYOS01000002">
    <property type="protein sequence ID" value="OFV67915.1"/>
    <property type="molecule type" value="Genomic_DNA"/>
</dbReference>
<gene>
    <name evidence="5" type="primary">rpl31e</name>
    <name evidence="6" type="ORF">SCAL_000555</name>
</gene>
<dbReference type="CDD" id="cd00463">
    <property type="entry name" value="Ribosomal_L31e"/>
    <property type="match status" value="1"/>
</dbReference>
<keyword evidence="3 5" id="KW-0687">Ribonucleoprotein</keyword>
<evidence type="ECO:0000256" key="4">
    <source>
        <dbReference type="ARBA" id="ARBA00035230"/>
    </source>
</evidence>
<dbReference type="InterPro" id="IPR023621">
    <property type="entry name" value="Ribosomal_eL31_dom_sf"/>
</dbReference>
<evidence type="ECO:0000313" key="6">
    <source>
        <dbReference type="EMBL" id="OFV67915.1"/>
    </source>
</evidence>
<dbReference type="GO" id="GO:0003735">
    <property type="term" value="F:structural constituent of ribosome"/>
    <property type="evidence" value="ECO:0007669"/>
    <property type="project" value="InterPro"/>
</dbReference>
<dbReference type="GO" id="GO:0022625">
    <property type="term" value="C:cytosolic large ribosomal subunit"/>
    <property type="evidence" value="ECO:0007669"/>
    <property type="project" value="TreeGrafter"/>
</dbReference>
<proteinExistence type="inferred from homology"/>
<dbReference type="NCBIfam" id="NF002258">
    <property type="entry name" value="PRK01192.1-1"/>
    <property type="match status" value="1"/>
</dbReference>
<dbReference type="Pfam" id="PF01198">
    <property type="entry name" value="Ribosomal_L31e"/>
    <property type="match status" value="1"/>
</dbReference>
<comment type="caution">
    <text evidence="6">The sequence shown here is derived from an EMBL/GenBank/DDBJ whole genome shotgun (WGS) entry which is preliminary data.</text>
</comment>
<dbReference type="InterPro" id="IPR000054">
    <property type="entry name" value="Ribosomal_eL31"/>
</dbReference>
<comment type="similarity">
    <text evidence="1 5">Belongs to the eukaryotic ribosomal protein eL31 family.</text>
</comment>
<evidence type="ECO:0000256" key="1">
    <source>
        <dbReference type="ARBA" id="ARBA00010808"/>
    </source>
</evidence>
<dbReference type="Proteomes" id="UP000186940">
    <property type="component" value="Unassembled WGS sequence"/>
</dbReference>
<dbReference type="STRING" id="1838285.SCAL_000555"/>
<keyword evidence="2 5" id="KW-0689">Ribosomal protein</keyword>
<evidence type="ECO:0000256" key="5">
    <source>
        <dbReference type="HAMAP-Rule" id="MF_00410"/>
    </source>
</evidence>
<dbReference type="AlphaFoldDB" id="A0A1F2PA41"/>
<dbReference type="SUPFAM" id="SSF54575">
    <property type="entry name" value="Ribosomal protein L31e"/>
    <property type="match status" value="1"/>
</dbReference>
<evidence type="ECO:0000256" key="3">
    <source>
        <dbReference type="ARBA" id="ARBA00023274"/>
    </source>
</evidence>
<dbReference type="Gene3D" id="3.10.440.10">
    <property type="match status" value="1"/>
</dbReference>
<dbReference type="PATRIC" id="fig|1838285.3.peg.563"/>
<evidence type="ECO:0000256" key="2">
    <source>
        <dbReference type="ARBA" id="ARBA00022980"/>
    </source>
</evidence>
<dbReference type="PANTHER" id="PTHR10956:SF0">
    <property type="entry name" value="60S RIBOSOMAL PROTEIN L31"/>
    <property type="match status" value="1"/>
</dbReference>
<dbReference type="GO" id="GO:0002181">
    <property type="term" value="P:cytoplasmic translation"/>
    <property type="evidence" value="ECO:0007669"/>
    <property type="project" value="TreeGrafter"/>
</dbReference>
<dbReference type="SMART" id="SM01380">
    <property type="entry name" value="Ribosomal_L31e"/>
    <property type="match status" value="1"/>
</dbReference>
<dbReference type="HAMAP" id="MF_00410">
    <property type="entry name" value="Ribosomal_eL31"/>
    <property type="match status" value="1"/>
</dbReference>
<dbReference type="PANTHER" id="PTHR10956">
    <property type="entry name" value="60S RIBOSOMAL PROTEIN L31"/>
    <property type="match status" value="1"/>
</dbReference>
<reference evidence="6" key="1">
    <citation type="submission" date="2016-05" db="EMBL/GenBank/DDBJ databases">
        <title>Microbial consortia oxidize butane by reversing methanogenesis.</title>
        <authorList>
            <person name="Laso-Perez R."/>
            <person name="Richter M."/>
            <person name="Wegener G."/>
            <person name="Musat F."/>
        </authorList>
    </citation>
    <scope>NUCLEOTIDE SEQUENCE [LARGE SCALE GENOMIC DNA]</scope>
    <source>
        <strain evidence="6">BOX2</strain>
    </source>
</reference>
<sequence>MIIMEERIYTIPLRGVKRVPRWKRAKKAISDIKAYLTRHTKSENLVLDKSINEKVWARGAEKPPSKIRVKVVEEDGAVRAELVKEA</sequence>
<evidence type="ECO:0000313" key="7">
    <source>
        <dbReference type="Proteomes" id="UP000186940"/>
    </source>
</evidence>
<accession>A0A1F2PA41</accession>
<protein>
    <recommendedName>
        <fullName evidence="4 5">Large ribosomal subunit protein eL31</fullName>
    </recommendedName>
</protein>